<dbReference type="KEGG" id="pact:CA264_02495"/>
<reference evidence="2" key="1">
    <citation type="submission" date="2017-05" db="EMBL/GenBank/DDBJ databases">
        <authorList>
            <person name="Ray J."/>
            <person name="Price M."/>
            <person name="Deutschbauer A."/>
        </authorList>
    </citation>
    <scope>NUCLEOTIDE SEQUENCE [LARGE SCALE GENOMIC DNA]</scope>
    <source>
        <strain evidence="2">DSM 19842</strain>
    </source>
</reference>
<evidence type="ECO:0000313" key="1">
    <source>
        <dbReference type="EMBL" id="ARS34399.1"/>
    </source>
</evidence>
<dbReference type="RefSeq" id="WP_025604284.1">
    <property type="nucleotide sequence ID" value="NZ_CP021235.1"/>
</dbReference>
<sequence>MYQADIYATKTFLKELLERSTTTQGQEWLTKKMELIDAEGATPKDLYLAFSAAPRFVGREPLHLSQHEIEMANLIRPGFNPSRWNAAQTARTLLILSQPYQDGEAFRDTIETLFNTADMGELVALYAALPLLPHPELFRSRAAEGFRTNMGDVFEAVALDNPYPADYMHEDAWNNMVLKTLFVGKPVFRIYGIEKRSNAKLARILSDYAHERWAAGRPVSPELWRPVGPFIDEAILEDIKKLFSQPNELEQEAAALACAESSCTPARELLNAHPQLKSRVENGEISWSLIGDKALAAN</sequence>
<dbReference type="OrthoDB" id="325673at2"/>
<evidence type="ECO:0008006" key="3">
    <source>
        <dbReference type="Google" id="ProtNLM"/>
    </source>
</evidence>
<dbReference type="NCBIfam" id="NF035938">
    <property type="entry name" value="EboA_domain"/>
    <property type="match status" value="1"/>
</dbReference>
<organism evidence="1 2">
    <name type="scientific">Pontibacter actiniarum</name>
    <dbReference type="NCBI Taxonomy" id="323450"/>
    <lineage>
        <taxon>Bacteria</taxon>
        <taxon>Pseudomonadati</taxon>
        <taxon>Bacteroidota</taxon>
        <taxon>Cytophagia</taxon>
        <taxon>Cytophagales</taxon>
        <taxon>Hymenobacteraceae</taxon>
        <taxon>Pontibacter</taxon>
    </lineage>
</organism>
<evidence type="ECO:0000313" key="2">
    <source>
        <dbReference type="Proteomes" id="UP000266292"/>
    </source>
</evidence>
<name>A0A1X9YNG6_9BACT</name>
<accession>A0A1X9YNG6</accession>
<gene>
    <name evidence="1" type="ORF">CA264_02495</name>
</gene>
<keyword evidence="2" id="KW-1185">Reference proteome</keyword>
<proteinExistence type="predicted"/>
<dbReference type="STRING" id="709015.GCA_000472485_00492"/>
<dbReference type="Proteomes" id="UP000266292">
    <property type="component" value="Chromosome"/>
</dbReference>
<dbReference type="InterPro" id="IPR047715">
    <property type="entry name" value="EboA_dom"/>
</dbReference>
<dbReference type="AlphaFoldDB" id="A0A1X9YNG6"/>
<protein>
    <recommendedName>
        <fullName evidence="3">EboA domain-containing protein</fullName>
    </recommendedName>
</protein>
<dbReference type="EMBL" id="CP021235">
    <property type="protein sequence ID" value="ARS34399.1"/>
    <property type="molecule type" value="Genomic_DNA"/>
</dbReference>